<feature type="coiled-coil region" evidence="6">
    <location>
        <begin position="111"/>
        <end position="142"/>
    </location>
</feature>
<evidence type="ECO:0000256" key="1">
    <source>
        <dbReference type="ARBA" id="ARBA00004141"/>
    </source>
</evidence>
<dbReference type="Gene3D" id="1.20.120.960">
    <property type="entry name" value="Histidine kinase NarX, sensor domain"/>
    <property type="match status" value="1"/>
</dbReference>
<comment type="caution">
    <text evidence="9">The sequence shown here is derived from an EMBL/GenBank/DDBJ whole genome shotgun (WGS) entry which is preliminary data.</text>
</comment>
<evidence type="ECO:0000256" key="6">
    <source>
        <dbReference type="SAM" id="Coils"/>
    </source>
</evidence>
<evidence type="ECO:0000313" key="9">
    <source>
        <dbReference type="EMBL" id="TFZ02228.1"/>
    </source>
</evidence>
<dbReference type="Gene3D" id="1.10.10.10">
    <property type="entry name" value="Winged helix-like DNA-binding domain superfamily/Winged helix DNA-binding domain"/>
    <property type="match status" value="1"/>
</dbReference>
<dbReference type="SMART" id="SM01012">
    <property type="entry name" value="ANTAR"/>
    <property type="match status" value="1"/>
</dbReference>
<dbReference type="Pfam" id="PF03861">
    <property type="entry name" value="ANTAR"/>
    <property type="match status" value="1"/>
</dbReference>
<evidence type="ECO:0000256" key="2">
    <source>
        <dbReference type="ARBA" id="ARBA00022692"/>
    </source>
</evidence>
<name>A0A4Z0BVE4_9BURK</name>
<dbReference type="OrthoDB" id="9782798at2"/>
<comment type="subcellular location">
    <subcellularLocation>
        <location evidence="1">Membrane</location>
        <topology evidence="1">Multi-pass membrane protein</topology>
    </subcellularLocation>
</comment>
<keyword evidence="4" id="KW-0472">Membrane</keyword>
<dbReference type="GO" id="GO:0016020">
    <property type="term" value="C:membrane"/>
    <property type="evidence" value="ECO:0007669"/>
    <property type="project" value="UniProtKB-SubCell"/>
</dbReference>
<dbReference type="InterPro" id="IPR042295">
    <property type="entry name" value="NarX-like_N_sf"/>
</dbReference>
<keyword evidence="3" id="KW-1133">Transmembrane helix</keyword>
<dbReference type="InterPro" id="IPR005561">
    <property type="entry name" value="ANTAR"/>
</dbReference>
<proteinExistence type="predicted"/>
<dbReference type="PROSITE" id="PS50110">
    <property type="entry name" value="RESPONSE_REGULATORY"/>
    <property type="match status" value="1"/>
</dbReference>
<protein>
    <submittedName>
        <fullName evidence="9">ANTAR domain-containing protein</fullName>
    </submittedName>
</protein>
<dbReference type="Proteomes" id="UP000298180">
    <property type="component" value="Unassembled WGS sequence"/>
</dbReference>
<evidence type="ECO:0000259" key="8">
    <source>
        <dbReference type="PROSITE" id="PS50921"/>
    </source>
</evidence>
<dbReference type="SUPFAM" id="SSF52172">
    <property type="entry name" value="CheY-like"/>
    <property type="match status" value="1"/>
</dbReference>
<evidence type="ECO:0000259" key="7">
    <source>
        <dbReference type="PROSITE" id="PS50110"/>
    </source>
</evidence>
<dbReference type="InterPro" id="IPR029095">
    <property type="entry name" value="NarX-like_N"/>
</dbReference>
<keyword evidence="6" id="KW-0175">Coiled coil</keyword>
<dbReference type="RefSeq" id="WP_135263758.1">
    <property type="nucleotide sequence ID" value="NZ_SMLM01000002.1"/>
</dbReference>
<feature type="domain" description="ANTAR" evidence="8">
    <location>
        <begin position="122"/>
        <end position="183"/>
    </location>
</feature>
<feature type="domain" description="Response regulatory" evidence="7">
    <location>
        <begin position="3"/>
        <end position="116"/>
    </location>
</feature>
<feature type="coiled-coil region" evidence="6">
    <location>
        <begin position="222"/>
        <end position="249"/>
    </location>
</feature>
<dbReference type="GO" id="GO:0003723">
    <property type="term" value="F:RNA binding"/>
    <property type="evidence" value="ECO:0007669"/>
    <property type="project" value="InterPro"/>
</dbReference>
<evidence type="ECO:0000256" key="5">
    <source>
        <dbReference type="PROSITE-ProRule" id="PRU00169"/>
    </source>
</evidence>
<dbReference type="Pfam" id="PF13675">
    <property type="entry name" value="PilJ"/>
    <property type="match status" value="2"/>
</dbReference>
<sequence length="422" mass="45430">MTSVLLLLTPDPALPALAADLRSAGFTVVAEGECANLVRDALRAQPDVVLCWQPRPDGAFLEAVRTLQAQQSMPLLVFTQDSGVEPMQRALDAGVHGWVVQGYAPHRLRPLVQLAQAREAHERALREQAAELTRRLEERKLLDQAKGVLMRARRVDEQEAFALLRSAAMHGNVRVGQVSRQVIDAARAADAINRAGQQRMLSQRLVKLYALVCHRSDAASALALIRASVARVEENLQALEKELSSATFGDLLQAARAGWQALRGPLEAAPEPQALAAVDALAEDVLRQADALVLALESSGLATTVHIVNVAGRQRMLSQRAAKLALLAAQPGAEAQSSHSLAATVAEFEEGLRALTDAPLSTPEIRERLDRGRQGWEALRQALPQAGTAPGRAKLAAASEALLEDFDQLTAAYQHSIQVLMG</sequence>
<dbReference type="GO" id="GO:0000160">
    <property type="term" value="P:phosphorelay signal transduction system"/>
    <property type="evidence" value="ECO:0007669"/>
    <property type="project" value="InterPro"/>
</dbReference>
<reference evidence="9 10" key="1">
    <citation type="submission" date="2019-03" db="EMBL/GenBank/DDBJ databases">
        <title>Ramlibacter henchirensis DSM 14656, whole genome shotgun sequence.</title>
        <authorList>
            <person name="Zhang X."/>
            <person name="Feng G."/>
            <person name="Zhu H."/>
        </authorList>
    </citation>
    <scope>NUCLEOTIDE SEQUENCE [LARGE SCALE GENOMIC DNA]</scope>
    <source>
        <strain evidence="9 10">DSM 14656</strain>
    </source>
</reference>
<dbReference type="Gene3D" id="3.40.50.2300">
    <property type="match status" value="1"/>
</dbReference>
<comment type="caution">
    <text evidence="5">Lacks conserved residue(s) required for the propagation of feature annotation.</text>
</comment>
<keyword evidence="2" id="KW-0812">Transmembrane</keyword>
<organism evidence="9 10">
    <name type="scientific">Ramlibacter henchirensis</name>
    <dbReference type="NCBI Taxonomy" id="204072"/>
    <lineage>
        <taxon>Bacteria</taxon>
        <taxon>Pseudomonadati</taxon>
        <taxon>Pseudomonadota</taxon>
        <taxon>Betaproteobacteria</taxon>
        <taxon>Burkholderiales</taxon>
        <taxon>Comamonadaceae</taxon>
        <taxon>Ramlibacter</taxon>
    </lineage>
</organism>
<dbReference type="InterPro" id="IPR011006">
    <property type="entry name" value="CheY-like_superfamily"/>
</dbReference>
<evidence type="ECO:0000256" key="3">
    <source>
        <dbReference type="ARBA" id="ARBA00022989"/>
    </source>
</evidence>
<gene>
    <name evidence="9" type="ORF">EZ313_13205</name>
</gene>
<accession>A0A4Z0BVE4</accession>
<keyword evidence="10" id="KW-1185">Reference proteome</keyword>
<dbReference type="PROSITE" id="PS50921">
    <property type="entry name" value="ANTAR"/>
    <property type="match status" value="1"/>
</dbReference>
<dbReference type="AlphaFoldDB" id="A0A4Z0BVE4"/>
<dbReference type="EMBL" id="SMLM01000002">
    <property type="protein sequence ID" value="TFZ02228.1"/>
    <property type="molecule type" value="Genomic_DNA"/>
</dbReference>
<dbReference type="InterPro" id="IPR036388">
    <property type="entry name" value="WH-like_DNA-bd_sf"/>
</dbReference>
<evidence type="ECO:0000313" key="10">
    <source>
        <dbReference type="Proteomes" id="UP000298180"/>
    </source>
</evidence>
<evidence type="ECO:0000256" key="4">
    <source>
        <dbReference type="ARBA" id="ARBA00023136"/>
    </source>
</evidence>
<dbReference type="InterPro" id="IPR001789">
    <property type="entry name" value="Sig_transdc_resp-reg_receiver"/>
</dbReference>